<comment type="caution">
    <text evidence="1">The sequence shown here is derived from an EMBL/GenBank/DDBJ whole genome shotgun (WGS) entry which is preliminary data.</text>
</comment>
<sequence>MIFVFLSCRDEEQDCTQAMQDIQNQLKEMIY</sequence>
<name>K1TLI8_9ZZZZ</name>
<reference evidence="1" key="1">
    <citation type="journal article" date="2013" name="Environ. Microbiol.">
        <title>Microbiota from the distal guts of lean and obese adolescents exhibit partial functional redundancy besides clear differences in community structure.</title>
        <authorList>
            <person name="Ferrer M."/>
            <person name="Ruiz A."/>
            <person name="Lanza F."/>
            <person name="Haange S.B."/>
            <person name="Oberbach A."/>
            <person name="Till H."/>
            <person name="Bargiela R."/>
            <person name="Campoy C."/>
            <person name="Segura M.T."/>
            <person name="Richter M."/>
            <person name="von Bergen M."/>
            <person name="Seifert J."/>
            <person name="Suarez A."/>
        </authorList>
    </citation>
    <scope>NUCLEOTIDE SEQUENCE</scope>
</reference>
<evidence type="ECO:0000313" key="1">
    <source>
        <dbReference type="EMBL" id="EKC70518.1"/>
    </source>
</evidence>
<dbReference type="AlphaFoldDB" id="K1TLI8"/>
<organism evidence="1">
    <name type="scientific">human gut metagenome</name>
    <dbReference type="NCBI Taxonomy" id="408170"/>
    <lineage>
        <taxon>unclassified sequences</taxon>
        <taxon>metagenomes</taxon>
        <taxon>organismal metagenomes</taxon>
    </lineage>
</organism>
<gene>
    <name evidence="1" type="ORF">OBE_03851</name>
</gene>
<feature type="non-terminal residue" evidence="1">
    <location>
        <position position="31"/>
    </location>
</feature>
<accession>K1TLI8</accession>
<protein>
    <submittedName>
        <fullName evidence="1">Uncharacterized protein</fullName>
    </submittedName>
</protein>
<dbReference type="EMBL" id="AJWZ01002602">
    <property type="protein sequence ID" value="EKC70518.1"/>
    <property type="molecule type" value="Genomic_DNA"/>
</dbReference>
<proteinExistence type="predicted"/>